<dbReference type="SUPFAM" id="SSF46689">
    <property type="entry name" value="Homeodomain-like"/>
    <property type="match status" value="1"/>
</dbReference>
<evidence type="ECO:0000256" key="3">
    <source>
        <dbReference type="ARBA" id="ARBA00023163"/>
    </source>
</evidence>
<dbReference type="EMBL" id="DVGZ01000045">
    <property type="protein sequence ID" value="HIR46952.1"/>
    <property type="molecule type" value="Genomic_DNA"/>
</dbReference>
<keyword evidence="4" id="KW-0812">Transmembrane</keyword>
<dbReference type="PROSITE" id="PS01124">
    <property type="entry name" value="HTH_ARAC_FAMILY_2"/>
    <property type="match status" value="1"/>
</dbReference>
<feature type="transmembrane region" description="Helical" evidence="4">
    <location>
        <begin position="288"/>
        <end position="310"/>
    </location>
</feature>
<keyword evidence="4" id="KW-0472">Membrane</keyword>
<gene>
    <name evidence="6" type="ORF">IAB89_04735</name>
</gene>
<dbReference type="PANTHER" id="PTHR43280:SF2">
    <property type="entry name" value="HTH-TYPE TRANSCRIPTIONAL REGULATOR EXSA"/>
    <property type="match status" value="1"/>
</dbReference>
<evidence type="ECO:0000256" key="1">
    <source>
        <dbReference type="ARBA" id="ARBA00023015"/>
    </source>
</evidence>
<proteinExistence type="predicted"/>
<dbReference type="InterPro" id="IPR018060">
    <property type="entry name" value="HTH_AraC"/>
</dbReference>
<evidence type="ECO:0000256" key="4">
    <source>
        <dbReference type="SAM" id="Phobius"/>
    </source>
</evidence>
<evidence type="ECO:0000256" key="2">
    <source>
        <dbReference type="ARBA" id="ARBA00023125"/>
    </source>
</evidence>
<reference evidence="6" key="1">
    <citation type="submission" date="2020-10" db="EMBL/GenBank/DDBJ databases">
        <authorList>
            <person name="Gilroy R."/>
        </authorList>
    </citation>
    <scope>NUCLEOTIDE SEQUENCE</scope>
    <source>
        <strain evidence="6">ChiSxjej1B13-7958</strain>
    </source>
</reference>
<keyword evidence="4" id="KW-1133">Transmembrane helix</keyword>
<keyword evidence="3" id="KW-0804">Transcription</keyword>
<evidence type="ECO:0000313" key="6">
    <source>
        <dbReference type="EMBL" id="HIR46952.1"/>
    </source>
</evidence>
<dbReference type="SMART" id="SM00342">
    <property type="entry name" value="HTH_ARAC"/>
    <property type="match status" value="1"/>
</dbReference>
<dbReference type="Gene3D" id="1.10.10.60">
    <property type="entry name" value="Homeodomain-like"/>
    <property type="match status" value="2"/>
</dbReference>
<dbReference type="AlphaFoldDB" id="A0A9D1DE92"/>
<dbReference type="PANTHER" id="PTHR43280">
    <property type="entry name" value="ARAC-FAMILY TRANSCRIPTIONAL REGULATOR"/>
    <property type="match status" value="1"/>
</dbReference>
<protein>
    <submittedName>
        <fullName evidence="6">Helix-turn-helix transcriptional regulator</fullName>
    </submittedName>
</protein>
<keyword evidence="1" id="KW-0805">Transcription regulation</keyword>
<name>A0A9D1DE92_9FIRM</name>
<dbReference type="GO" id="GO:0003700">
    <property type="term" value="F:DNA-binding transcription factor activity"/>
    <property type="evidence" value="ECO:0007669"/>
    <property type="project" value="InterPro"/>
</dbReference>
<dbReference type="Pfam" id="PF12833">
    <property type="entry name" value="HTH_18"/>
    <property type="match status" value="1"/>
</dbReference>
<accession>A0A9D1DE92</accession>
<dbReference type="GO" id="GO:0043565">
    <property type="term" value="F:sequence-specific DNA binding"/>
    <property type="evidence" value="ECO:0007669"/>
    <property type="project" value="InterPro"/>
</dbReference>
<sequence length="767" mass="88378">NNHTDTNKKINFKLVLLFMKSYLLLMMIFAVVIFLVLFYMRQRQIDFITQRNSSVAEQVLNSFEEKVLVIKKFSQQIATREFYQFARLDQEEAMQNQDTLLHIRSSCVNYSVFSEFGEYAICFDKSGVAFGSYSVCTDINRFYGTLFQFGDMSANEFFSYKKQLPAESFLPYSTMEFPPRSYEGMIYYIKLYPYSDSSASLFFVLRDTYLDQLFEPIENSKIMVRNNQGAVLYTRNWSDEDAERYMWDGQLNLEALNQDYILTVQKGVGIDYICMTSREELFGGVNSLFLLLFAIFLVLIVGMVAIIAAISSHNSVWVQKILLHRKSGYSETKGSIYKEISDAFDVLQHDNLILQGERDSSMEMLRRNFFLNLLMGKAKQPYDYTLLGNGASALGNGASARWEQYGLVMASLEYRAPDGETPDLQLLRRSFESWYQEAEGRISREGYVVCLETGRMAAVVKEEDRIDAVAQMLLESAEAVHMEDALEVRVSAAMQVMRVEELYQAAQAGSRFLGRESFRPESRGLCSPFDAQEIPDTRLRPASEEKTKVLFTAAKSGNLKEAEELLRDIFQKTAEFVRGDEEKTEFLARISQLLLLLDSGESFSEKDWMDALRQIPMSGTMFACLYASIRRICLENKKLQKSKKDTAREEFREKVRLLVDEELSNQEMSLNYAAEKLGFSHAYFSSLFKENMGENFSAYLERLRMQKAHALVLEGQYTLDEIAGMCGYANSNTFRRIYRKVYGVTPSMMRSMKKQEEQQKKAKKNEE</sequence>
<reference evidence="6" key="2">
    <citation type="journal article" date="2021" name="PeerJ">
        <title>Extensive microbial diversity within the chicken gut microbiome revealed by metagenomics and culture.</title>
        <authorList>
            <person name="Gilroy R."/>
            <person name="Ravi A."/>
            <person name="Getino M."/>
            <person name="Pursley I."/>
            <person name="Horton D.L."/>
            <person name="Alikhan N.F."/>
            <person name="Baker D."/>
            <person name="Gharbi K."/>
            <person name="Hall N."/>
            <person name="Watson M."/>
            <person name="Adriaenssens E.M."/>
            <person name="Foster-Nyarko E."/>
            <person name="Jarju S."/>
            <person name="Secka A."/>
            <person name="Antonio M."/>
            <person name="Oren A."/>
            <person name="Chaudhuri R.R."/>
            <person name="La Ragione R."/>
            <person name="Hildebrand F."/>
            <person name="Pallen M.J."/>
        </authorList>
    </citation>
    <scope>NUCLEOTIDE SEQUENCE</scope>
    <source>
        <strain evidence="6">ChiSxjej1B13-7958</strain>
    </source>
</reference>
<evidence type="ECO:0000259" key="5">
    <source>
        <dbReference type="PROSITE" id="PS01124"/>
    </source>
</evidence>
<keyword evidence="2" id="KW-0238">DNA-binding</keyword>
<feature type="non-terminal residue" evidence="6">
    <location>
        <position position="1"/>
    </location>
</feature>
<comment type="caution">
    <text evidence="6">The sequence shown here is derived from an EMBL/GenBank/DDBJ whole genome shotgun (WGS) entry which is preliminary data.</text>
</comment>
<feature type="domain" description="HTH araC/xylS-type" evidence="5">
    <location>
        <begin position="653"/>
        <end position="752"/>
    </location>
</feature>
<organism evidence="6 7">
    <name type="scientific">Candidatus Caccousia avicola</name>
    <dbReference type="NCBI Taxonomy" id="2840721"/>
    <lineage>
        <taxon>Bacteria</taxon>
        <taxon>Bacillati</taxon>
        <taxon>Bacillota</taxon>
        <taxon>Clostridia</taxon>
        <taxon>Eubacteriales</taxon>
        <taxon>Oscillospiraceae</taxon>
        <taxon>Oscillospiraceae incertae sedis</taxon>
        <taxon>Candidatus Caccousia</taxon>
    </lineage>
</organism>
<feature type="transmembrane region" description="Helical" evidence="4">
    <location>
        <begin position="22"/>
        <end position="40"/>
    </location>
</feature>
<dbReference type="InterPro" id="IPR009057">
    <property type="entry name" value="Homeodomain-like_sf"/>
</dbReference>
<dbReference type="Proteomes" id="UP000824242">
    <property type="component" value="Unassembled WGS sequence"/>
</dbReference>
<evidence type="ECO:0000313" key="7">
    <source>
        <dbReference type="Proteomes" id="UP000824242"/>
    </source>
</evidence>